<proteinExistence type="predicted"/>
<dbReference type="PANTHER" id="PTHR24104">
    <property type="entry name" value="E3 UBIQUITIN-PROTEIN LIGASE NHLRC1-RELATED"/>
    <property type="match status" value="1"/>
</dbReference>
<protein>
    <recommendedName>
        <fullName evidence="6">NHL repeat-containing protein</fullName>
    </recommendedName>
</protein>
<evidence type="ECO:0000256" key="1">
    <source>
        <dbReference type="ARBA" id="ARBA00022737"/>
    </source>
</evidence>
<gene>
    <name evidence="3" type="ORF">OVA965_LOCUS5257</name>
    <name evidence="4" type="ORF">TMI583_LOCUS5255</name>
</gene>
<comment type="caution">
    <text evidence="3">The sequence shown here is derived from an EMBL/GenBank/DDBJ whole genome shotgun (WGS) entry which is preliminary data.</text>
</comment>
<evidence type="ECO:0000313" key="4">
    <source>
        <dbReference type="EMBL" id="CAF3597131.1"/>
    </source>
</evidence>
<evidence type="ECO:0000256" key="2">
    <source>
        <dbReference type="PROSITE-ProRule" id="PRU00504"/>
    </source>
</evidence>
<evidence type="ECO:0008006" key="6">
    <source>
        <dbReference type="Google" id="ProtNLM"/>
    </source>
</evidence>
<evidence type="ECO:0000313" key="3">
    <source>
        <dbReference type="EMBL" id="CAF0813229.1"/>
    </source>
</evidence>
<dbReference type="Proteomes" id="UP000682733">
    <property type="component" value="Unassembled WGS sequence"/>
</dbReference>
<evidence type="ECO:0000313" key="5">
    <source>
        <dbReference type="Proteomes" id="UP000677228"/>
    </source>
</evidence>
<dbReference type="SUPFAM" id="SSF63829">
    <property type="entry name" value="Calcium-dependent phosphotriesterase"/>
    <property type="match status" value="1"/>
</dbReference>
<reference evidence="3" key="1">
    <citation type="submission" date="2021-02" db="EMBL/GenBank/DDBJ databases">
        <authorList>
            <person name="Nowell W R."/>
        </authorList>
    </citation>
    <scope>NUCLEOTIDE SEQUENCE</scope>
</reference>
<dbReference type="InterPro" id="IPR011042">
    <property type="entry name" value="6-blade_b-propeller_TolB-like"/>
</dbReference>
<dbReference type="PANTHER" id="PTHR24104:SF25">
    <property type="entry name" value="PROTEIN LIN-41"/>
    <property type="match status" value="1"/>
</dbReference>
<dbReference type="Gene3D" id="2.120.10.30">
    <property type="entry name" value="TolB, C-terminal domain"/>
    <property type="match status" value="1"/>
</dbReference>
<keyword evidence="1" id="KW-0677">Repeat</keyword>
<dbReference type="Proteomes" id="UP000677228">
    <property type="component" value="Unassembled WGS sequence"/>
</dbReference>
<accession>A0A8S2D669</accession>
<name>A0A8S2D669_9BILA</name>
<dbReference type="Pfam" id="PF01436">
    <property type="entry name" value="NHL"/>
    <property type="match status" value="1"/>
</dbReference>
<dbReference type="InterPro" id="IPR001258">
    <property type="entry name" value="NHL_repeat"/>
</dbReference>
<dbReference type="CDD" id="cd05819">
    <property type="entry name" value="NHL"/>
    <property type="match status" value="1"/>
</dbReference>
<dbReference type="GO" id="GO:0008270">
    <property type="term" value="F:zinc ion binding"/>
    <property type="evidence" value="ECO:0007669"/>
    <property type="project" value="UniProtKB-KW"/>
</dbReference>
<sequence length="249" mass="27361">MRVLEADRSKLRNIPQSFKLSLSTIYFQRCTSKYFPGTLRWNTTGITVAGQADGTSGNGSNQLLYPNSVFLDSNEDMYIADRNNYRIQKWLKGAVSGTTVAGNSADPNVDNQLKYPEDVYVTQQQMIYISDSYNYRIQGFTNGNLSSGRVIAGITQTPGNATNQLNDNELFSFDSTNTYLYVADSNNHRIIRFLANSTGGDNGTVVAGGNGQGNNINQLNGPNCIYLDSISNTMYIANKGTSLDVFVSQ</sequence>
<organism evidence="3 5">
    <name type="scientific">Didymodactylos carnosus</name>
    <dbReference type="NCBI Taxonomy" id="1234261"/>
    <lineage>
        <taxon>Eukaryota</taxon>
        <taxon>Metazoa</taxon>
        <taxon>Spiralia</taxon>
        <taxon>Gnathifera</taxon>
        <taxon>Rotifera</taxon>
        <taxon>Eurotatoria</taxon>
        <taxon>Bdelloidea</taxon>
        <taxon>Philodinida</taxon>
        <taxon>Philodinidae</taxon>
        <taxon>Didymodactylos</taxon>
    </lineage>
</organism>
<dbReference type="InterPro" id="IPR050952">
    <property type="entry name" value="TRIM-NHL_E3_ligases"/>
</dbReference>
<dbReference type="Gene3D" id="2.40.10.500">
    <property type="match status" value="1"/>
</dbReference>
<dbReference type="EMBL" id="CAJOBA010001461">
    <property type="protein sequence ID" value="CAF3597131.1"/>
    <property type="molecule type" value="Genomic_DNA"/>
</dbReference>
<dbReference type="EMBL" id="CAJNOK010001461">
    <property type="protein sequence ID" value="CAF0813229.1"/>
    <property type="molecule type" value="Genomic_DNA"/>
</dbReference>
<dbReference type="AlphaFoldDB" id="A0A8S2D669"/>
<dbReference type="PROSITE" id="PS51125">
    <property type="entry name" value="NHL"/>
    <property type="match status" value="1"/>
</dbReference>
<feature type="repeat" description="NHL" evidence="2">
    <location>
        <begin position="110"/>
        <end position="143"/>
    </location>
</feature>